<dbReference type="InterPro" id="IPR008922">
    <property type="entry name" value="Di-copper_centre_dom_sf"/>
</dbReference>
<gene>
    <name evidence="3" type="ORF">BCR44DRAFT_1173714</name>
</gene>
<feature type="chain" id="PRO_5012869887" description="Tyrosinase copper-binding domain-containing protein" evidence="1">
    <location>
        <begin position="25"/>
        <end position="230"/>
    </location>
</feature>
<sequence>MHLSTPLLLVLIVALLSAAPGAQAQCRRRREIRNLSGSERAAMVRGFQAMAQDGTLERLRRTHQANLGTAHNTEWFALWHRAYLMQVEDELLAHTGGLSGLPFHDLSRDASDPASSPAFSASMFGQLNSGCLLGVNYDGRCLERNGPSGNWGQCAGGVVASIIRGSDDYRQFSGSIEGTCHNRVHSAFPNSAIYSTGTSPWIPGSTLSTPELITSLPNGKTRTPTRVAST</sequence>
<keyword evidence="4" id="KW-1185">Reference proteome</keyword>
<dbReference type="GO" id="GO:0016491">
    <property type="term" value="F:oxidoreductase activity"/>
    <property type="evidence" value="ECO:0007669"/>
    <property type="project" value="InterPro"/>
</dbReference>
<evidence type="ECO:0000259" key="2">
    <source>
        <dbReference type="Pfam" id="PF00264"/>
    </source>
</evidence>
<comment type="caution">
    <text evidence="3">The sequence shown here is derived from an EMBL/GenBank/DDBJ whole genome shotgun (WGS) entry which is preliminary data.</text>
</comment>
<dbReference type="OrthoDB" id="6132182at2759"/>
<dbReference type="Gene3D" id="1.10.1280.10">
    <property type="entry name" value="Di-copper center containing domain from catechol oxidase"/>
    <property type="match status" value="1"/>
</dbReference>
<accession>A0A1Y2I0K9</accession>
<reference evidence="3 4" key="1">
    <citation type="submission" date="2016-07" db="EMBL/GenBank/DDBJ databases">
        <title>Pervasive Adenine N6-methylation of Active Genes in Fungi.</title>
        <authorList>
            <consortium name="DOE Joint Genome Institute"/>
            <person name="Mondo S.J."/>
            <person name="Dannebaum R.O."/>
            <person name="Kuo R.C."/>
            <person name="Labutti K."/>
            <person name="Haridas S."/>
            <person name="Kuo A."/>
            <person name="Salamov A."/>
            <person name="Ahrendt S.R."/>
            <person name="Lipzen A."/>
            <person name="Sullivan W."/>
            <person name="Andreopoulos W.B."/>
            <person name="Clum A."/>
            <person name="Lindquist E."/>
            <person name="Daum C."/>
            <person name="Ramamoorthy G.K."/>
            <person name="Gryganskyi A."/>
            <person name="Culley D."/>
            <person name="Magnuson J.K."/>
            <person name="James T.Y."/>
            <person name="O'Malley M.A."/>
            <person name="Stajich J.E."/>
            <person name="Spatafora J.W."/>
            <person name="Visel A."/>
            <person name="Grigoriev I.V."/>
        </authorList>
    </citation>
    <scope>NUCLEOTIDE SEQUENCE [LARGE SCALE GENOMIC DNA]</scope>
    <source>
        <strain evidence="3 4">PL171</strain>
    </source>
</reference>
<evidence type="ECO:0000256" key="1">
    <source>
        <dbReference type="SAM" id="SignalP"/>
    </source>
</evidence>
<dbReference type="InterPro" id="IPR002227">
    <property type="entry name" value="Tyrosinase_Cu-bd"/>
</dbReference>
<evidence type="ECO:0000313" key="4">
    <source>
        <dbReference type="Proteomes" id="UP000193411"/>
    </source>
</evidence>
<dbReference type="EMBL" id="MCFL01000003">
    <property type="protein sequence ID" value="ORZ40390.1"/>
    <property type="molecule type" value="Genomic_DNA"/>
</dbReference>
<name>A0A1Y2I0K9_9FUNG</name>
<feature type="signal peptide" evidence="1">
    <location>
        <begin position="1"/>
        <end position="24"/>
    </location>
</feature>
<feature type="domain" description="Tyrosinase copper-binding" evidence="2">
    <location>
        <begin position="59"/>
        <end position="117"/>
    </location>
</feature>
<evidence type="ECO:0000313" key="3">
    <source>
        <dbReference type="EMBL" id="ORZ40390.1"/>
    </source>
</evidence>
<dbReference type="Pfam" id="PF00264">
    <property type="entry name" value="Tyrosinase"/>
    <property type="match status" value="1"/>
</dbReference>
<protein>
    <recommendedName>
        <fullName evidence="2">Tyrosinase copper-binding domain-containing protein</fullName>
    </recommendedName>
</protein>
<keyword evidence="1" id="KW-0732">Signal</keyword>
<dbReference type="Proteomes" id="UP000193411">
    <property type="component" value="Unassembled WGS sequence"/>
</dbReference>
<dbReference type="AlphaFoldDB" id="A0A1Y2I0K9"/>
<proteinExistence type="predicted"/>
<organism evidence="3 4">
    <name type="scientific">Catenaria anguillulae PL171</name>
    <dbReference type="NCBI Taxonomy" id="765915"/>
    <lineage>
        <taxon>Eukaryota</taxon>
        <taxon>Fungi</taxon>
        <taxon>Fungi incertae sedis</taxon>
        <taxon>Blastocladiomycota</taxon>
        <taxon>Blastocladiomycetes</taxon>
        <taxon>Blastocladiales</taxon>
        <taxon>Catenariaceae</taxon>
        <taxon>Catenaria</taxon>
    </lineage>
</organism>
<dbReference type="SUPFAM" id="SSF48056">
    <property type="entry name" value="Di-copper centre-containing domain"/>
    <property type="match status" value="1"/>
</dbReference>